<dbReference type="GO" id="GO:0006355">
    <property type="term" value="P:regulation of DNA-templated transcription"/>
    <property type="evidence" value="ECO:0007669"/>
    <property type="project" value="InterPro"/>
</dbReference>
<gene>
    <name evidence="3" type="ORF">ACH46_08025</name>
</gene>
<evidence type="ECO:0000313" key="3">
    <source>
        <dbReference type="EMBL" id="ALG86713.1"/>
    </source>
</evidence>
<keyword evidence="4" id="KW-1185">Reference proteome</keyword>
<dbReference type="GO" id="GO:0006780">
    <property type="term" value="P:uroporphyrinogen III biosynthetic process"/>
    <property type="evidence" value="ECO:0007669"/>
    <property type="project" value="InterPro"/>
</dbReference>
<dbReference type="Pfam" id="PF02602">
    <property type="entry name" value="HEM4"/>
    <property type="match status" value="1"/>
</dbReference>
<dbReference type="GO" id="GO:0003677">
    <property type="term" value="F:DNA binding"/>
    <property type="evidence" value="ECO:0007669"/>
    <property type="project" value="UniProtKB-KW"/>
</dbReference>
<dbReference type="GO" id="GO:0004852">
    <property type="term" value="F:uroporphyrinogen-III synthase activity"/>
    <property type="evidence" value="ECO:0007669"/>
    <property type="project" value="UniProtKB-EC"/>
</dbReference>
<dbReference type="GO" id="GO:0000160">
    <property type="term" value="P:phosphorelay signal transduction system"/>
    <property type="evidence" value="ECO:0007669"/>
    <property type="project" value="InterPro"/>
</dbReference>
<protein>
    <submittedName>
        <fullName evidence="3">Bifunctional uroporphyrinogen-III synthetase/response regulator domain protein</fullName>
        <ecNumber evidence="3">4.2.1.75</ecNumber>
    </submittedName>
</protein>
<organism evidence="3 4">
    <name type="scientific">Gordonia phthalatica</name>
    <dbReference type="NCBI Taxonomy" id="1136941"/>
    <lineage>
        <taxon>Bacteria</taxon>
        <taxon>Bacillati</taxon>
        <taxon>Actinomycetota</taxon>
        <taxon>Actinomycetes</taxon>
        <taxon>Mycobacteriales</taxon>
        <taxon>Gordoniaceae</taxon>
        <taxon>Gordonia</taxon>
    </lineage>
</organism>
<dbReference type="AlphaFoldDB" id="A0A0N9NKZ4"/>
<dbReference type="STRING" id="1136941.ACH46_08025"/>
<dbReference type="KEGG" id="goq:ACH46_08025"/>
<dbReference type="Proteomes" id="UP000063789">
    <property type="component" value="Chromosome"/>
</dbReference>
<dbReference type="InterPro" id="IPR036108">
    <property type="entry name" value="4pyrrol_syn_uPrphyn_synt_sf"/>
</dbReference>
<reference evidence="3 4" key="2">
    <citation type="journal article" date="2017" name="Int. J. Syst. Evol. Microbiol.">
        <title>Gordonia phthalatica sp. nov., a di-n-butyl phthalate-degrading bacterium isolated from activated sludge.</title>
        <authorList>
            <person name="Jin D."/>
            <person name="Kong X."/>
            <person name="Jia M."/>
            <person name="Yu X."/>
            <person name="Wang X."/>
            <person name="Zhuang X."/>
            <person name="Deng Y."/>
            <person name="Bai Z."/>
        </authorList>
    </citation>
    <scope>NUCLEOTIDE SEQUENCE [LARGE SCALE GENOMIC DNA]</scope>
    <source>
        <strain evidence="3 4">QH-11</strain>
    </source>
</reference>
<dbReference type="InterPro" id="IPR016032">
    <property type="entry name" value="Sig_transdc_resp-reg_C-effctor"/>
</dbReference>
<keyword evidence="1" id="KW-0238">DNA-binding</keyword>
<dbReference type="Gene3D" id="1.10.10.10">
    <property type="entry name" value="Winged helix-like DNA-binding domain superfamily/Winged helix DNA-binding domain"/>
    <property type="match status" value="1"/>
</dbReference>
<dbReference type="PANTHER" id="PTHR40082:SF1">
    <property type="entry name" value="BLR5956 PROTEIN"/>
    <property type="match status" value="1"/>
</dbReference>
<dbReference type="PANTHER" id="PTHR40082">
    <property type="entry name" value="BLR5956 PROTEIN"/>
    <property type="match status" value="1"/>
</dbReference>
<dbReference type="SMART" id="SM00862">
    <property type="entry name" value="Trans_reg_C"/>
    <property type="match status" value="1"/>
</dbReference>
<evidence type="ECO:0000259" key="2">
    <source>
        <dbReference type="SMART" id="SM00862"/>
    </source>
</evidence>
<dbReference type="EC" id="4.2.1.75" evidence="3"/>
<dbReference type="Pfam" id="PF00486">
    <property type="entry name" value="Trans_reg_C"/>
    <property type="match status" value="1"/>
</dbReference>
<sequence>MNTSRSTPQSLAGCSVAVTAARRADELAALLGRRGAHVVAAPTIEMVPLSDDPALRAGTDAVIATPPDLLIPTTGIGFRGWVEAADEWGLADRLMTALASARILSRGPKVTGALRALGLREEWSPPSESAAEVLEHLRSEDLAGLRAAVQLHGAIDDWDPNRALIDGLEAMGVEVIAVPVYSWRRPADPTPLDALISDLADGRFDAVAFTSGPAAVSLLTRARELGVDGRLLAALRERTAVYCVGPVTAAPLDAAGVPSAWPERMRLGALARLVAEDLPARTPDLVVAGHRLSLRASSVLVDGEVRDVGSAGRRLLDVLAGDDPGAVVSRSDLLAVLGSDDEHAVETAVARLRAALGHRELIATVVKRGYRLAVDDR</sequence>
<dbReference type="Gene3D" id="3.40.50.10090">
    <property type="match status" value="2"/>
</dbReference>
<dbReference type="InterPro" id="IPR039793">
    <property type="entry name" value="UROS/Hem4"/>
</dbReference>
<name>A0A0N9NKZ4_9ACTN</name>
<dbReference type="InterPro" id="IPR001867">
    <property type="entry name" value="OmpR/PhoB-type_DNA-bd"/>
</dbReference>
<evidence type="ECO:0000256" key="1">
    <source>
        <dbReference type="ARBA" id="ARBA00023125"/>
    </source>
</evidence>
<accession>A0A0N9NKZ4</accession>
<dbReference type="SUPFAM" id="SSF69618">
    <property type="entry name" value="HemD-like"/>
    <property type="match status" value="1"/>
</dbReference>
<reference evidence="4" key="1">
    <citation type="submission" date="2015-06" db="EMBL/GenBank/DDBJ databases">
        <title>Complete genome sequence and metabolic analysis of phthalate degradation pathway in Gordonia sp. QH-11.</title>
        <authorList>
            <person name="Jin D."/>
            <person name="Kong X."/>
            <person name="Bai Z."/>
        </authorList>
    </citation>
    <scope>NUCLEOTIDE SEQUENCE [LARGE SCALE GENOMIC DNA]</scope>
    <source>
        <strain evidence="4">QH-11</strain>
    </source>
</reference>
<keyword evidence="3" id="KW-0456">Lyase</keyword>
<dbReference type="InterPro" id="IPR036388">
    <property type="entry name" value="WH-like_DNA-bd_sf"/>
</dbReference>
<dbReference type="InterPro" id="IPR003754">
    <property type="entry name" value="4pyrrol_synth_uPrphyn_synth"/>
</dbReference>
<dbReference type="PATRIC" id="fig|1136941.3.peg.1637"/>
<feature type="domain" description="OmpR/PhoB-type" evidence="2">
    <location>
        <begin position="303"/>
        <end position="372"/>
    </location>
</feature>
<proteinExistence type="predicted"/>
<evidence type="ECO:0000313" key="4">
    <source>
        <dbReference type="Proteomes" id="UP000063789"/>
    </source>
</evidence>
<dbReference type="EMBL" id="CP011853">
    <property type="protein sequence ID" value="ALG86713.1"/>
    <property type="molecule type" value="Genomic_DNA"/>
</dbReference>
<dbReference type="SUPFAM" id="SSF46894">
    <property type="entry name" value="C-terminal effector domain of the bipartite response regulators"/>
    <property type="match status" value="1"/>
</dbReference>
<dbReference type="NCBIfam" id="NF005568">
    <property type="entry name" value="PRK07239.1"/>
    <property type="match status" value="1"/>
</dbReference>
<dbReference type="CDD" id="cd06578">
    <property type="entry name" value="HemD"/>
    <property type="match status" value="1"/>
</dbReference>